<dbReference type="OrthoDB" id="9794876at2"/>
<reference evidence="3 4" key="1">
    <citation type="submission" date="2014-09" db="EMBL/GenBank/DDBJ databases">
        <title>Genome sequence of Sinomonas sp. MUSC 117.</title>
        <authorList>
            <person name="Lee L.-H."/>
        </authorList>
    </citation>
    <scope>NUCLEOTIDE SEQUENCE [LARGE SCALE GENOMIC DNA]</scope>
    <source>
        <strain evidence="3 4">MUSC 117</strain>
    </source>
</reference>
<evidence type="ECO:0000313" key="3">
    <source>
        <dbReference type="EMBL" id="KHL00529.1"/>
    </source>
</evidence>
<dbReference type="InterPro" id="IPR003509">
    <property type="entry name" value="UPF0102_YraN-like"/>
</dbReference>
<dbReference type="InterPro" id="IPR011335">
    <property type="entry name" value="Restrct_endonuc-II-like"/>
</dbReference>
<dbReference type="Pfam" id="PF02021">
    <property type="entry name" value="UPF0102"/>
    <property type="match status" value="1"/>
</dbReference>
<evidence type="ECO:0000256" key="1">
    <source>
        <dbReference type="ARBA" id="ARBA00006738"/>
    </source>
</evidence>
<dbReference type="CDD" id="cd20736">
    <property type="entry name" value="PoNe_Nuclease"/>
    <property type="match status" value="1"/>
</dbReference>
<name>A0A0B2AAC1_9MICC</name>
<dbReference type="STRING" id="1338436.LK10_19860"/>
<dbReference type="NCBIfam" id="NF009150">
    <property type="entry name" value="PRK12497.1-3"/>
    <property type="match status" value="1"/>
</dbReference>
<dbReference type="SUPFAM" id="SSF52980">
    <property type="entry name" value="Restriction endonuclease-like"/>
    <property type="match status" value="1"/>
</dbReference>
<dbReference type="Proteomes" id="UP000030982">
    <property type="component" value="Unassembled WGS sequence"/>
</dbReference>
<gene>
    <name evidence="3" type="ORF">LK10_19860</name>
</gene>
<keyword evidence="4" id="KW-1185">Reference proteome</keyword>
<evidence type="ECO:0000256" key="2">
    <source>
        <dbReference type="HAMAP-Rule" id="MF_00048"/>
    </source>
</evidence>
<sequence>MRAKDRVGQRGERLAEDYFKASGAVILDRNWRCREGELDLVALDGAVLVAVEVKSRSSWDFGHPFEAVDGVKLARVARLAALWAKEHRLQAARRRVDVIAVTGPEGPSPLVEHLRGVA</sequence>
<dbReference type="Gene3D" id="3.40.1350.10">
    <property type="match status" value="1"/>
</dbReference>
<evidence type="ECO:0000313" key="4">
    <source>
        <dbReference type="Proteomes" id="UP000030982"/>
    </source>
</evidence>
<dbReference type="NCBIfam" id="NF009154">
    <property type="entry name" value="PRK12497.3-3"/>
    <property type="match status" value="1"/>
</dbReference>
<dbReference type="GO" id="GO:0003676">
    <property type="term" value="F:nucleic acid binding"/>
    <property type="evidence" value="ECO:0007669"/>
    <property type="project" value="InterPro"/>
</dbReference>
<proteinExistence type="inferred from homology"/>
<dbReference type="PANTHER" id="PTHR34039">
    <property type="entry name" value="UPF0102 PROTEIN YRAN"/>
    <property type="match status" value="1"/>
</dbReference>
<comment type="caution">
    <text evidence="3">The sequence shown here is derived from an EMBL/GenBank/DDBJ whole genome shotgun (WGS) entry which is preliminary data.</text>
</comment>
<dbReference type="PANTHER" id="PTHR34039:SF1">
    <property type="entry name" value="UPF0102 PROTEIN YRAN"/>
    <property type="match status" value="1"/>
</dbReference>
<organism evidence="3 4">
    <name type="scientific">Sinomonas humi</name>
    <dbReference type="NCBI Taxonomy" id="1338436"/>
    <lineage>
        <taxon>Bacteria</taxon>
        <taxon>Bacillati</taxon>
        <taxon>Actinomycetota</taxon>
        <taxon>Actinomycetes</taxon>
        <taxon>Micrococcales</taxon>
        <taxon>Micrococcaceae</taxon>
        <taxon>Sinomonas</taxon>
    </lineage>
</organism>
<accession>A0A0B2AAC1</accession>
<protein>
    <recommendedName>
        <fullName evidence="2">UPF0102 protein LK10_19860</fullName>
    </recommendedName>
</protein>
<dbReference type="AlphaFoldDB" id="A0A0B2AAC1"/>
<dbReference type="InterPro" id="IPR011856">
    <property type="entry name" value="tRNA_endonuc-like_dom_sf"/>
</dbReference>
<dbReference type="HAMAP" id="MF_00048">
    <property type="entry name" value="UPF0102"/>
    <property type="match status" value="1"/>
</dbReference>
<dbReference type="RefSeq" id="WP_043128032.1">
    <property type="nucleotide sequence ID" value="NZ_JTDL01000152.1"/>
</dbReference>
<dbReference type="EMBL" id="JTDL01000152">
    <property type="protein sequence ID" value="KHL00529.1"/>
    <property type="molecule type" value="Genomic_DNA"/>
</dbReference>
<comment type="similarity">
    <text evidence="1 2">Belongs to the UPF0102 family.</text>
</comment>